<keyword evidence="2" id="KW-1185">Reference proteome</keyword>
<proteinExistence type="predicted"/>
<name>A0ACC2VB90_9TREE</name>
<organism evidence="1 2">
    <name type="scientific">Naganishia adeliensis</name>
    <dbReference type="NCBI Taxonomy" id="92952"/>
    <lineage>
        <taxon>Eukaryota</taxon>
        <taxon>Fungi</taxon>
        <taxon>Dikarya</taxon>
        <taxon>Basidiomycota</taxon>
        <taxon>Agaricomycotina</taxon>
        <taxon>Tremellomycetes</taxon>
        <taxon>Filobasidiales</taxon>
        <taxon>Filobasidiaceae</taxon>
        <taxon>Naganishia</taxon>
    </lineage>
</organism>
<sequence length="501" mass="54031">MTQSIPPLPLQGRTNRRSESPETILDSEEERQEFYTLQRDKRRKRKLEKRTSASGGEGSGSASGAGVSGRRESGDDSVRFLGVKRGRTSAERVVEDEEIQVIDVVPTAPVLRVPVAVPRVLVAHASAETISDNSGTDEPAPAGLRVDLNRFRYARPTITGGPIPTSRTAVAALRRAAAPAESMKRYLHTTPADAEGSEDGRSATSGTSAATGTGKKRATKAKSVVQEMPVAPEQLRELDACVVCGMAFDRRRTAKTRWQHMANCFPADHQLQDPPPDVVALVTSTLDKLTRNTFQPALASQTTLLESVALDHAKPLPTKTGQTVAGPVEMHLDQSKTGRARLNARKKALAGRRVGDVRVLGVDAESRGGVGLSEEIRNALDEEFSDEAERAAFGQSNLQAKMQHRSGSRGLFEAEHERAGQPFRAGEADRLDGSASRNETIKTSESEDTRDDRDIKRRNGGGEEGSALATKFGLGRDHVRAGVEWGLVGPRKSLWEAASGL</sequence>
<comment type="caution">
    <text evidence="1">The sequence shown here is derived from an EMBL/GenBank/DDBJ whole genome shotgun (WGS) entry which is preliminary data.</text>
</comment>
<reference evidence="1" key="1">
    <citation type="submission" date="2023-04" db="EMBL/GenBank/DDBJ databases">
        <title>Draft Genome sequencing of Naganishia species isolated from polar environments using Oxford Nanopore Technology.</title>
        <authorList>
            <person name="Leo P."/>
            <person name="Venkateswaran K."/>
        </authorList>
    </citation>
    <scope>NUCLEOTIDE SEQUENCE</scope>
    <source>
        <strain evidence="1">MNA-CCFEE 5262</strain>
    </source>
</reference>
<gene>
    <name evidence="1" type="ORF">QFC20_006546</name>
</gene>
<evidence type="ECO:0000313" key="2">
    <source>
        <dbReference type="Proteomes" id="UP001230649"/>
    </source>
</evidence>
<evidence type="ECO:0000313" key="1">
    <source>
        <dbReference type="EMBL" id="KAJ9095837.1"/>
    </source>
</evidence>
<accession>A0ACC2VB90</accession>
<dbReference type="EMBL" id="JASBWS010000119">
    <property type="protein sequence ID" value="KAJ9095837.1"/>
    <property type="molecule type" value="Genomic_DNA"/>
</dbReference>
<protein>
    <submittedName>
        <fullName evidence="1">Uncharacterized protein</fullName>
    </submittedName>
</protein>
<dbReference type="Proteomes" id="UP001230649">
    <property type="component" value="Unassembled WGS sequence"/>
</dbReference>